<dbReference type="Pfam" id="PF00400">
    <property type="entry name" value="WD40"/>
    <property type="match status" value="2"/>
</dbReference>
<evidence type="ECO:0000256" key="1">
    <source>
        <dbReference type="ARBA" id="ARBA00004496"/>
    </source>
</evidence>
<dbReference type="InterPro" id="IPR019775">
    <property type="entry name" value="WD40_repeat_CS"/>
</dbReference>
<dbReference type="PROSITE" id="PS50082">
    <property type="entry name" value="WD_REPEATS_2"/>
    <property type="match status" value="2"/>
</dbReference>
<feature type="repeat" description="WD" evidence="7">
    <location>
        <begin position="210"/>
        <end position="259"/>
    </location>
</feature>
<dbReference type="OrthoDB" id="5594999at2759"/>
<evidence type="ECO:0000256" key="4">
    <source>
        <dbReference type="ARBA" id="ARBA00022694"/>
    </source>
</evidence>
<dbReference type="InterPro" id="IPR051973">
    <property type="entry name" value="tRNA_Anticodon_Mtase-Reg"/>
</dbReference>
<evidence type="ECO:0000256" key="3">
    <source>
        <dbReference type="ARBA" id="ARBA00022574"/>
    </source>
</evidence>
<dbReference type="PANTHER" id="PTHR14344:SF3">
    <property type="entry name" value="WD REPEAT-CONTAINING PROTEIN 6"/>
    <property type="match status" value="1"/>
</dbReference>
<dbReference type="Proteomes" id="UP000030151">
    <property type="component" value="Unassembled WGS sequence"/>
</dbReference>
<sequence length="1090" mass="118703">MAQASSTSNRSIKLKREVSQVPITSVGLYTTLSGKVYIIAGEDGDLTVYDGPPTDTEEPIHRICVFEDQPIHGIRVHKDETSSAVAILLWGASYVALLDGTPLDDGNQPLLLATTSAPDWIYDAAISPWDSSIAALATAHNEVVPMTYHPDTRALTTGDVTSPSRPMLYASHLRWISPTDVLVAAGTVFGNVIVWKYHAETASHTMLFVLRGHEGSIYGVDISPELALPNGSTARLLASCSDDRTIRVWDISNHEGPHESTLDCVTETGFKAAERYDEVQAACVDGQVVPVAVAMGHASRIWGVKFGVDEGHVVRDGRLPMYSFGEDSTAQRWELSLGPSLSGTISHRQTHSLHDGKHLWARALDIRNGWIRIATGGADGRISFIEEAAAVEEAGAQLTTIDVPHLLQSPSDSASAREMISRYDFILDDTMLAITNAGRLFLGSLSGPQTWEEVSVGQDVAPDLKSCYVLRKIGHGAAVIGTTSGRIFFFQTRQVRPVGSVPGRIVEINHLASTADTIELLVHLHGSPASRYLTLSPAGDLLSEHQIAGLDARFVAISATRLDDLLLVGSRHGWMSILVQRDDTWHPILDLATRSRDAITSIVPLPPSRNPSSDSRHILVTSRDAKYRIYQIRRTDAANAALALALVHETSPPFGPMIEGAWFLNTPTPELLLYGFRSRDFVIWNESTREEVASINCGGAHRTFRLNYSAEQPELYRFAYTRTSKLSIYSQARVPHRTVKSGTHGREIRALSSNMRYVASGAEDTSIRIWEYVAVDEKKGRGGAMRYLACLKAHITGIQKLHWFEDDYLLSSAGNEEFFVWRVRTLDSAYAGLAVVCEGRFADKSPTRDLRIMGFDVSRAVDGQRMAITLAFSNSTLKTYEYGADGSFKLFATGLYTGACITQLRHLGQMDEQLWMLTASTDGHMALWKTIAASSALGSLTLQAAAQLHQSSIKSLDMVRRNGIFHILTGGDDNGLGFTEVAEVRDDAGHTEYRFAGRGIVRGAHAASVNGVALLAQGQDDGRDGLVVSVSNDQRIKIWRIAKSNPQRVTLASCISSGVADPGDVAVVDQGSSRQVILGGIGVEAWSVVQ</sequence>
<name>A0A0A1UVP3_9HYPO</name>
<accession>A0A0A1UVP3</accession>
<protein>
    <submittedName>
        <fullName evidence="8">WD40 domain protein</fullName>
    </submittedName>
</protein>
<dbReference type="InterPro" id="IPR015943">
    <property type="entry name" value="WD40/YVTN_repeat-like_dom_sf"/>
</dbReference>
<dbReference type="SMART" id="SM00320">
    <property type="entry name" value="WD40"/>
    <property type="match status" value="9"/>
</dbReference>
<evidence type="ECO:0000256" key="6">
    <source>
        <dbReference type="ARBA" id="ARBA00038255"/>
    </source>
</evidence>
<dbReference type="eggNOG" id="KOG0974">
    <property type="taxonomic scope" value="Eukaryota"/>
</dbReference>
<dbReference type="SUPFAM" id="SSF50978">
    <property type="entry name" value="WD40 repeat-like"/>
    <property type="match status" value="4"/>
</dbReference>
<reference evidence="8 9" key="1">
    <citation type="submission" date="2014-02" db="EMBL/GenBank/DDBJ databases">
        <title>The genome sequence of the entomopathogenic fungus Metarhizium robertsii ARSEF 2575.</title>
        <authorList>
            <person name="Giuliano Garisto Donzelli B."/>
            <person name="Roe B.A."/>
            <person name="Macmil S.L."/>
            <person name="Krasnoff S.B."/>
            <person name="Gibson D.M."/>
        </authorList>
    </citation>
    <scope>NUCLEOTIDE SEQUENCE [LARGE SCALE GENOMIC DNA]</scope>
    <source>
        <strain evidence="8 9">ARSEF 2575</strain>
    </source>
</reference>
<feature type="repeat" description="WD" evidence="7">
    <location>
        <begin position="750"/>
        <end position="771"/>
    </location>
</feature>
<comment type="subcellular location">
    <subcellularLocation>
        <location evidence="1">Cytoplasm</location>
    </subcellularLocation>
</comment>
<dbReference type="GO" id="GO:0005737">
    <property type="term" value="C:cytoplasm"/>
    <property type="evidence" value="ECO:0007669"/>
    <property type="project" value="UniProtKB-SubCell"/>
</dbReference>
<evidence type="ECO:0000313" key="8">
    <source>
        <dbReference type="EMBL" id="EXV02017.1"/>
    </source>
</evidence>
<dbReference type="PROSITE" id="PS50294">
    <property type="entry name" value="WD_REPEATS_REGION"/>
    <property type="match status" value="1"/>
</dbReference>
<proteinExistence type="inferred from homology"/>
<evidence type="ECO:0000256" key="5">
    <source>
        <dbReference type="ARBA" id="ARBA00022737"/>
    </source>
</evidence>
<keyword evidence="2" id="KW-0963">Cytoplasm</keyword>
<organism evidence="8 9">
    <name type="scientific">Metarhizium robertsii</name>
    <dbReference type="NCBI Taxonomy" id="568076"/>
    <lineage>
        <taxon>Eukaryota</taxon>
        <taxon>Fungi</taxon>
        <taxon>Dikarya</taxon>
        <taxon>Ascomycota</taxon>
        <taxon>Pezizomycotina</taxon>
        <taxon>Sordariomycetes</taxon>
        <taxon>Hypocreomycetidae</taxon>
        <taxon>Hypocreales</taxon>
        <taxon>Clavicipitaceae</taxon>
        <taxon>Metarhizium</taxon>
    </lineage>
</organism>
<comment type="caution">
    <text evidence="8">The sequence shown here is derived from an EMBL/GenBank/DDBJ whole genome shotgun (WGS) entry which is preliminary data.</text>
</comment>
<evidence type="ECO:0000256" key="2">
    <source>
        <dbReference type="ARBA" id="ARBA00022490"/>
    </source>
</evidence>
<evidence type="ECO:0000313" key="9">
    <source>
        <dbReference type="Proteomes" id="UP000030151"/>
    </source>
</evidence>
<dbReference type="InterPro" id="IPR001680">
    <property type="entry name" value="WD40_rpt"/>
</dbReference>
<keyword evidence="5" id="KW-0677">Repeat</keyword>
<dbReference type="HOGENOM" id="CLU_002615_1_1_1"/>
<dbReference type="PROSITE" id="PS00678">
    <property type="entry name" value="WD_REPEATS_1"/>
    <property type="match status" value="1"/>
</dbReference>
<dbReference type="Gene3D" id="2.130.10.10">
    <property type="entry name" value="YVTN repeat-like/Quinoprotein amine dehydrogenase"/>
    <property type="match status" value="3"/>
</dbReference>
<keyword evidence="4" id="KW-0819">tRNA processing</keyword>
<dbReference type="GO" id="GO:0030488">
    <property type="term" value="P:tRNA methylation"/>
    <property type="evidence" value="ECO:0007669"/>
    <property type="project" value="TreeGrafter"/>
</dbReference>
<gene>
    <name evidence="8" type="ORF">X797_004853</name>
</gene>
<dbReference type="InterPro" id="IPR036322">
    <property type="entry name" value="WD40_repeat_dom_sf"/>
</dbReference>
<dbReference type="EMBL" id="JELW01000006">
    <property type="protein sequence ID" value="EXV02017.1"/>
    <property type="molecule type" value="Genomic_DNA"/>
</dbReference>
<evidence type="ECO:0000256" key="7">
    <source>
        <dbReference type="PROSITE-ProRule" id="PRU00221"/>
    </source>
</evidence>
<keyword evidence="3 7" id="KW-0853">WD repeat</keyword>
<dbReference type="AlphaFoldDB" id="A0A0A1UVP3"/>
<dbReference type="PANTHER" id="PTHR14344">
    <property type="entry name" value="WD REPEAT PROTEIN"/>
    <property type="match status" value="1"/>
</dbReference>
<comment type="similarity">
    <text evidence="6">Belongs to the WD repeat WDR6 family.</text>
</comment>